<dbReference type="Gene3D" id="2.160.20.60">
    <property type="entry name" value="Glutamate synthase, alpha subunit, C-terminal domain"/>
    <property type="match status" value="1"/>
</dbReference>
<organism evidence="2">
    <name type="scientific">mine drainage metagenome</name>
    <dbReference type="NCBI Taxonomy" id="410659"/>
    <lineage>
        <taxon>unclassified sequences</taxon>
        <taxon>metagenomes</taxon>
        <taxon>ecological metagenomes</taxon>
    </lineage>
</organism>
<dbReference type="AlphaFoldDB" id="T1AEM0"/>
<dbReference type="PANTHER" id="PTHR43100:SF1">
    <property type="entry name" value="GLUTAMATE SYNTHASE [NADPH] SMALL CHAIN"/>
    <property type="match status" value="1"/>
</dbReference>
<dbReference type="InterPro" id="IPR051394">
    <property type="entry name" value="Glutamate_Synthase"/>
</dbReference>
<evidence type="ECO:0000313" key="2">
    <source>
        <dbReference type="EMBL" id="EQD40355.1"/>
    </source>
</evidence>
<dbReference type="PANTHER" id="PTHR43100">
    <property type="entry name" value="GLUTAMATE SYNTHASE [NADPH] SMALL CHAIN"/>
    <property type="match status" value="1"/>
</dbReference>
<dbReference type="InterPro" id="IPR036485">
    <property type="entry name" value="Glu_synth_asu_C_sf"/>
</dbReference>
<dbReference type="Pfam" id="PF01493">
    <property type="entry name" value="GXGXG"/>
    <property type="match status" value="1"/>
</dbReference>
<dbReference type="InterPro" id="IPR002489">
    <property type="entry name" value="Glu_synth_asu_C"/>
</dbReference>
<dbReference type="GO" id="GO:0016491">
    <property type="term" value="F:oxidoreductase activity"/>
    <property type="evidence" value="ECO:0007669"/>
    <property type="project" value="InterPro"/>
</dbReference>
<proteinExistence type="predicted"/>
<reference evidence="2" key="2">
    <citation type="journal article" date="2014" name="ISME J.">
        <title>Microbial stratification in low pH oxic and suboxic macroscopic growths along an acid mine drainage.</title>
        <authorList>
            <person name="Mendez-Garcia C."/>
            <person name="Mesa V."/>
            <person name="Sprenger R.R."/>
            <person name="Richter M."/>
            <person name="Diez M.S."/>
            <person name="Solano J."/>
            <person name="Bargiela R."/>
            <person name="Golyshina O.V."/>
            <person name="Manteca A."/>
            <person name="Ramos J.L."/>
            <person name="Gallego J.R."/>
            <person name="Llorente I."/>
            <person name="Martins Dos Santos V.A."/>
            <person name="Jensen O.N."/>
            <person name="Pelaez A.I."/>
            <person name="Sanchez J."/>
            <person name="Ferrer M."/>
        </authorList>
    </citation>
    <scope>NUCLEOTIDE SEQUENCE</scope>
</reference>
<dbReference type="SUPFAM" id="SSF69336">
    <property type="entry name" value="Alpha subunit of glutamate synthase, C-terminal domain"/>
    <property type="match status" value="1"/>
</dbReference>
<reference evidence="2" key="1">
    <citation type="submission" date="2013-08" db="EMBL/GenBank/DDBJ databases">
        <authorList>
            <person name="Mendez C."/>
            <person name="Richter M."/>
            <person name="Ferrer M."/>
            <person name="Sanchez J."/>
        </authorList>
    </citation>
    <scope>NUCLEOTIDE SEQUENCE</scope>
</reference>
<evidence type="ECO:0000259" key="1">
    <source>
        <dbReference type="Pfam" id="PF01493"/>
    </source>
</evidence>
<sequence length="167" mass="18220">MLFPGVAGERFAVRNSGAVAVVEGVGDHGCEYMTGGTVVVLGEAGRNFAAGMSGGIAFVYDEAGDFDKRCNLSMVALEAVPEEEQTTEVKGVLDTHGRVRVNHIEARDEYLLRILIENHVRYTGSTRGQQILDQWSSARSKFVKVMPLEYRRALAEMAAEQQLAQVA</sequence>
<name>T1AEM0_9ZZZZ</name>
<feature type="domain" description="Glutamate synthase alpha subunit C-terminal" evidence="1">
    <location>
        <begin position="3"/>
        <end position="85"/>
    </location>
</feature>
<dbReference type="EMBL" id="AUZX01012112">
    <property type="protein sequence ID" value="EQD40355.1"/>
    <property type="molecule type" value="Genomic_DNA"/>
</dbReference>
<comment type="caution">
    <text evidence="2">The sequence shown here is derived from an EMBL/GenBank/DDBJ whole genome shotgun (WGS) entry which is preliminary data.</text>
</comment>
<protein>
    <submittedName>
        <fullName evidence="2">Glutamate synthase (NADPH) protein, large subunit</fullName>
    </submittedName>
</protein>
<gene>
    <name evidence="2" type="ORF">B1A_16470</name>
</gene>
<accession>T1AEM0</accession>